<proteinExistence type="predicted"/>
<keyword evidence="2" id="KW-1185">Reference proteome</keyword>
<dbReference type="Proteomes" id="UP001195769">
    <property type="component" value="Unassembled WGS sequence"/>
</dbReference>
<comment type="caution">
    <text evidence="1">The sequence shown here is derived from an EMBL/GenBank/DDBJ whole genome shotgun (WGS) entry which is preliminary data.</text>
</comment>
<evidence type="ECO:0000313" key="2">
    <source>
        <dbReference type="Proteomes" id="UP001195769"/>
    </source>
</evidence>
<dbReference type="GeneID" id="64663266"/>
<dbReference type="RefSeq" id="XP_041216127.1">
    <property type="nucleotide sequence ID" value="XM_041368968.1"/>
</dbReference>
<organism evidence="1 2">
    <name type="scientific">Suillus fuscotomentosus</name>
    <dbReference type="NCBI Taxonomy" id="1912939"/>
    <lineage>
        <taxon>Eukaryota</taxon>
        <taxon>Fungi</taxon>
        <taxon>Dikarya</taxon>
        <taxon>Basidiomycota</taxon>
        <taxon>Agaricomycotina</taxon>
        <taxon>Agaricomycetes</taxon>
        <taxon>Agaricomycetidae</taxon>
        <taxon>Boletales</taxon>
        <taxon>Suillineae</taxon>
        <taxon>Suillaceae</taxon>
        <taxon>Suillus</taxon>
    </lineage>
</organism>
<reference evidence="1" key="1">
    <citation type="journal article" date="2020" name="New Phytol.">
        <title>Comparative genomics reveals dynamic genome evolution in host specialist ectomycorrhizal fungi.</title>
        <authorList>
            <person name="Lofgren L.A."/>
            <person name="Nguyen N.H."/>
            <person name="Vilgalys R."/>
            <person name="Ruytinx J."/>
            <person name="Liao H.L."/>
            <person name="Branco S."/>
            <person name="Kuo A."/>
            <person name="LaButti K."/>
            <person name="Lipzen A."/>
            <person name="Andreopoulos W."/>
            <person name="Pangilinan J."/>
            <person name="Riley R."/>
            <person name="Hundley H."/>
            <person name="Na H."/>
            <person name="Barry K."/>
            <person name="Grigoriev I.V."/>
            <person name="Stajich J.E."/>
            <person name="Kennedy P.G."/>
        </authorList>
    </citation>
    <scope>NUCLEOTIDE SEQUENCE</scope>
    <source>
        <strain evidence="1">FC203</strain>
    </source>
</reference>
<dbReference type="EMBL" id="JABBWK010000607">
    <property type="protein sequence ID" value="KAG1882535.1"/>
    <property type="molecule type" value="Genomic_DNA"/>
</dbReference>
<gene>
    <name evidence="1" type="ORF">F5891DRAFT_1203992</name>
</gene>
<protein>
    <submittedName>
        <fullName evidence="1">Uncharacterized protein</fullName>
    </submittedName>
</protein>
<accession>A0AAD4DMS7</accession>
<name>A0AAD4DMS7_9AGAM</name>
<dbReference type="AlphaFoldDB" id="A0AAD4DMS7"/>
<sequence length="819" mass="91241">MENLEPNVDFLAGLEHESYLYDTQLSALTMLTGFPTFNIDFIGYLSLGSRPTLFPLYSPPNGQLPLKGFLSLIAYVVMPVVHLSVFEDSQSNEVPVFVLANREDIPPPLNLPWVQAKTGIDTMMHGVYHHDGVAREHEEPTIIHHATFPMGFSSLNPDVDYPVGFPTCDIDLLSLSDAFGQGHSAQDSSVPLSWMGSTANVMSAGPSSVSGTIPADAQARPKKKAAAAQLSLHEIMKACPKWRRALAYLRLMLRVVICLGRTESPHLLITSEYAERRCQLIRTIWPECLIKADVAAEELETVLTAVTKLPISHNDVLLMASPWLSQFLYDTRRVAAHSLDDPRAGFGLGSDVLWGIALREKILGLLRMFTRPYAHMLPIAANGFVVFTREQIAKEIMYHLAFRTTTTCRIRLVMADLDPAAFRHAPHPPIDTLALLGSTCYNALMIKLISIWEISDVMPPFPTVSQVHQELRETAFMLLHQQNDPDFVTLMSDFRRLCTIIHPKCHFLGNDQSEAALVAWLRKQGRADLPDSLLVTASVLFGWVDSHDLMAFLDVSLKEVAMQEILQQEEHIILFAGGGRCLMQDRMLRAQMEVSLFSNAISNACEELETRSHPDAHTLGLKQPVTVNAVENAGARSAPSLVRLGCFQPSSHITEKCKAWLLASSSFQDTTTKVESNVSRKIDFPQTLEIEYSPISKDIFLSLPRFLKAWVDHITYRTYVNASLAESKPPYLNNRHGFKAKESKSLDQLRSDIHILDLKKHRAQTEVDMLSEALSRIAESEGTESDGSSGSAVTYGHNNDWSDDWFSSSYASSNVSLLM</sequence>
<evidence type="ECO:0000313" key="1">
    <source>
        <dbReference type="EMBL" id="KAG1882535.1"/>
    </source>
</evidence>